<keyword evidence="2" id="KW-1185">Reference proteome</keyword>
<accession>A0ABS5EKQ5</accession>
<sequence>MNYMAPDFPPKSAERTLSRRARRTLNSAGLLLGLAEKHRQLFEVKDEAPDGFRDDLLILANDEADQLWPAGNGFRNSEVAENVANACGDFYWAEACEIMRKNSMAHSRAVQSVRRLKQDDIDGMSSVQQAELEDMVEHVDGLLMFASRPKDI</sequence>
<organism evidence="1 2">
    <name type="scientific">Neoroseomonas terrae</name>
    <dbReference type="NCBI Taxonomy" id="424799"/>
    <lineage>
        <taxon>Bacteria</taxon>
        <taxon>Pseudomonadati</taxon>
        <taxon>Pseudomonadota</taxon>
        <taxon>Alphaproteobacteria</taxon>
        <taxon>Acetobacterales</taxon>
        <taxon>Acetobacteraceae</taxon>
        <taxon>Neoroseomonas</taxon>
    </lineage>
</organism>
<name>A0ABS5EKQ5_9PROT</name>
<proteinExistence type="predicted"/>
<dbReference type="Proteomes" id="UP000698752">
    <property type="component" value="Unassembled WGS sequence"/>
</dbReference>
<comment type="caution">
    <text evidence="1">The sequence shown here is derived from an EMBL/GenBank/DDBJ whole genome shotgun (WGS) entry which is preliminary data.</text>
</comment>
<gene>
    <name evidence="1" type="ORF">GXW78_18215</name>
</gene>
<dbReference type="EMBL" id="JAAEDI010000019">
    <property type="protein sequence ID" value="MBR0651611.1"/>
    <property type="molecule type" value="Genomic_DNA"/>
</dbReference>
<evidence type="ECO:0000313" key="2">
    <source>
        <dbReference type="Proteomes" id="UP000698752"/>
    </source>
</evidence>
<reference evidence="2" key="1">
    <citation type="journal article" date="2021" name="Syst. Appl. Microbiol.">
        <title>Roseomonas hellenica sp. nov., isolated from roots of wild-growing Alkanna tinctoria.</title>
        <authorList>
            <person name="Rat A."/>
            <person name="Naranjo H.D."/>
            <person name="Lebbe L."/>
            <person name="Cnockaert M."/>
            <person name="Krigas N."/>
            <person name="Grigoriadou K."/>
            <person name="Maloupa E."/>
            <person name="Willems A."/>
        </authorList>
    </citation>
    <scope>NUCLEOTIDE SEQUENCE [LARGE SCALE GENOMIC DNA]</scope>
    <source>
        <strain evidence="2">LMG 31159</strain>
    </source>
</reference>
<dbReference type="RefSeq" id="WP_211870273.1">
    <property type="nucleotide sequence ID" value="NZ_JAAEDI010000019.1"/>
</dbReference>
<protein>
    <submittedName>
        <fullName evidence="1">Uncharacterized protein</fullName>
    </submittedName>
</protein>
<evidence type="ECO:0000313" key="1">
    <source>
        <dbReference type="EMBL" id="MBR0651611.1"/>
    </source>
</evidence>